<dbReference type="InterPro" id="IPR001828">
    <property type="entry name" value="ANF_lig-bd_rcpt"/>
</dbReference>
<dbReference type="SUPFAM" id="SSF53822">
    <property type="entry name" value="Periplasmic binding protein-like I"/>
    <property type="match status" value="1"/>
</dbReference>
<keyword evidence="5" id="KW-0675">Receptor</keyword>
<evidence type="ECO:0000256" key="6">
    <source>
        <dbReference type="ARBA" id="ARBA00023180"/>
    </source>
</evidence>
<evidence type="ECO:0000259" key="7">
    <source>
        <dbReference type="Pfam" id="PF01094"/>
    </source>
</evidence>
<feature type="domain" description="Receptor ligand binding region" evidence="7">
    <location>
        <begin position="21"/>
        <end position="106"/>
    </location>
</feature>
<dbReference type="InterPro" id="IPR028082">
    <property type="entry name" value="Peripla_BP_I"/>
</dbReference>
<dbReference type="PANTHER" id="PTHR24061">
    <property type="entry name" value="CALCIUM-SENSING RECEPTOR-RELATED"/>
    <property type="match status" value="1"/>
</dbReference>
<keyword evidence="6" id="KW-0325">Glycoprotein</keyword>
<proteinExistence type="predicted"/>
<comment type="caution">
    <text evidence="8">The sequence shown here is derived from an EMBL/GenBank/DDBJ whole genome shotgun (WGS) entry which is preliminary data.</text>
</comment>
<reference evidence="8" key="1">
    <citation type="submission" date="2023-07" db="EMBL/GenBank/DDBJ databases">
        <authorList>
            <person name="Stuckert A."/>
        </authorList>
    </citation>
    <scope>NUCLEOTIDE SEQUENCE</scope>
</reference>
<gene>
    <name evidence="8" type="ORF">RIMI_LOCUS18115979</name>
</gene>
<dbReference type="Proteomes" id="UP001176940">
    <property type="component" value="Unassembled WGS sequence"/>
</dbReference>
<evidence type="ECO:0000313" key="8">
    <source>
        <dbReference type="EMBL" id="CAJ0962195.1"/>
    </source>
</evidence>
<sequence length="111" mass="12291">IILGNIPSATCGQICYQGDKHSNPELLPNITLGYQIYDTCSVLQRELEGTLWMMTEGTKAIPNFKCQRKEKLAAIIGHSTSTFSILMAHILGLNRYPQVRGTANPVLTKDQ</sequence>
<dbReference type="PRINTS" id="PR00248">
    <property type="entry name" value="GPCRMGR"/>
</dbReference>
<accession>A0ABN9MAG6</accession>
<dbReference type="Gene3D" id="3.40.50.2300">
    <property type="match status" value="1"/>
</dbReference>
<keyword evidence="3" id="KW-1133">Transmembrane helix</keyword>
<comment type="subcellular location">
    <subcellularLocation>
        <location evidence="1">Membrane</location>
        <topology evidence="1">Multi-pass membrane protein</topology>
    </subcellularLocation>
</comment>
<organism evidence="8 9">
    <name type="scientific">Ranitomeya imitator</name>
    <name type="common">mimic poison frog</name>
    <dbReference type="NCBI Taxonomy" id="111125"/>
    <lineage>
        <taxon>Eukaryota</taxon>
        <taxon>Metazoa</taxon>
        <taxon>Chordata</taxon>
        <taxon>Craniata</taxon>
        <taxon>Vertebrata</taxon>
        <taxon>Euteleostomi</taxon>
        <taxon>Amphibia</taxon>
        <taxon>Batrachia</taxon>
        <taxon>Anura</taxon>
        <taxon>Neobatrachia</taxon>
        <taxon>Hyloidea</taxon>
        <taxon>Dendrobatidae</taxon>
        <taxon>Dendrobatinae</taxon>
        <taxon>Ranitomeya</taxon>
    </lineage>
</organism>
<dbReference type="EMBL" id="CAUEEQ010054559">
    <property type="protein sequence ID" value="CAJ0962195.1"/>
    <property type="molecule type" value="Genomic_DNA"/>
</dbReference>
<dbReference type="Pfam" id="PF01094">
    <property type="entry name" value="ANF_receptor"/>
    <property type="match status" value="1"/>
</dbReference>
<evidence type="ECO:0000313" key="9">
    <source>
        <dbReference type="Proteomes" id="UP001176940"/>
    </source>
</evidence>
<protein>
    <recommendedName>
        <fullName evidence="7">Receptor ligand binding region domain-containing protein</fullName>
    </recommendedName>
</protein>
<evidence type="ECO:0000256" key="4">
    <source>
        <dbReference type="ARBA" id="ARBA00023136"/>
    </source>
</evidence>
<feature type="non-terminal residue" evidence="8">
    <location>
        <position position="1"/>
    </location>
</feature>
<dbReference type="PANTHER" id="PTHR24061:SF599">
    <property type="entry name" value="G-PROTEIN COUPLED RECEPTORS FAMILY 3 PROFILE DOMAIN-CONTAINING PROTEIN"/>
    <property type="match status" value="1"/>
</dbReference>
<evidence type="ECO:0000256" key="3">
    <source>
        <dbReference type="ARBA" id="ARBA00022989"/>
    </source>
</evidence>
<dbReference type="InterPro" id="IPR000068">
    <property type="entry name" value="GPCR_3_Ca_sens_rcpt-rel"/>
</dbReference>
<evidence type="ECO:0000256" key="5">
    <source>
        <dbReference type="ARBA" id="ARBA00023170"/>
    </source>
</evidence>
<dbReference type="InterPro" id="IPR000337">
    <property type="entry name" value="GPCR_3"/>
</dbReference>
<keyword evidence="4" id="KW-0472">Membrane</keyword>
<keyword evidence="2" id="KW-0812">Transmembrane</keyword>
<evidence type="ECO:0000256" key="1">
    <source>
        <dbReference type="ARBA" id="ARBA00004141"/>
    </source>
</evidence>
<evidence type="ECO:0000256" key="2">
    <source>
        <dbReference type="ARBA" id="ARBA00022692"/>
    </source>
</evidence>
<name>A0ABN9MAG6_9NEOB</name>
<keyword evidence="9" id="KW-1185">Reference proteome</keyword>